<keyword evidence="2" id="KW-1185">Reference proteome</keyword>
<evidence type="ECO:0000313" key="2">
    <source>
        <dbReference type="Proteomes" id="UP000499080"/>
    </source>
</evidence>
<protein>
    <submittedName>
        <fullName evidence="1">Uncharacterized protein</fullName>
    </submittedName>
</protein>
<name>A0A4Y2CME2_ARAVE</name>
<reference evidence="1 2" key="1">
    <citation type="journal article" date="2019" name="Sci. Rep.">
        <title>Orb-weaving spider Araneus ventricosus genome elucidates the spidroin gene catalogue.</title>
        <authorList>
            <person name="Kono N."/>
            <person name="Nakamura H."/>
            <person name="Ohtoshi R."/>
            <person name="Moran D.A.P."/>
            <person name="Shinohara A."/>
            <person name="Yoshida Y."/>
            <person name="Fujiwara M."/>
            <person name="Mori M."/>
            <person name="Tomita M."/>
            <person name="Arakawa K."/>
        </authorList>
    </citation>
    <scope>NUCLEOTIDE SEQUENCE [LARGE SCALE GENOMIC DNA]</scope>
</reference>
<dbReference type="Proteomes" id="UP000499080">
    <property type="component" value="Unassembled WGS sequence"/>
</dbReference>
<gene>
    <name evidence="1" type="ORF">AVEN_252824_1</name>
</gene>
<organism evidence="1 2">
    <name type="scientific">Araneus ventricosus</name>
    <name type="common">Orbweaver spider</name>
    <name type="synonym">Epeira ventricosa</name>
    <dbReference type="NCBI Taxonomy" id="182803"/>
    <lineage>
        <taxon>Eukaryota</taxon>
        <taxon>Metazoa</taxon>
        <taxon>Ecdysozoa</taxon>
        <taxon>Arthropoda</taxon>
        <taxon>Chelicerata</taxon>
        <taxon>Arachnida</taxon>
        <taxon>Araneae</taxon>
        <taxon>Araneomorphae</taxon>
        <taxon>Entelegynae</taxon>
        <taxon>Araneoidea</taxon>
        <taxon>Araneidae</taxon>
        <taxon>Araneus</taxon>
    </lineage>
</organism>
<sequence length="198" mass="21789">MHPGNAGILAAQTNNTGTETKRKIAPIMSASCPFPSLLRPAIGDVPEELHHYQCISSGRNALLTYTVGILTPYLKCPHNLSAVPLLAFMGNQGWTENTTKLLCASKVQRIIIFNQGDAASAHSVTLNDCRCNSSTTEALVLVTITACGPTLPVGGMFYHWREVTRPHHYYTPRMNFMLLTYPEASYPRTRGAHESIWC</sequence>
<accession>A0A4Y2CME2</accession>
<comment type="caution">
    <text evidence="1">The sequence shown here is derived from an EMBL/GenBank/DDBJ whole genome shotgun (WGS) entry which is preliminary data.</text>
</comment>
<proteinExistence type="predicted"/>
<evidence type="ECO:0000313" key="1">
    <source>
        <dbReference type="EMBL" id="GBM04878.1"/>
    </source>
</evidence>
<dbReference type="AlphaFoldDB" id="A0A4Y2CME2"/>
<dbReference type="EMBL" id="BGPR01000208">
    <property type="protein sequence ID" value="GBM04878.1"/>
    <property type="molecule type" value="Genomic_DNA"/>
</dbReference>